<evidence type="ECO:0000313" key="2">
    <source>
        <dbReference type="Proteomes" id="UP001217089"/>
    </source>
</evidence>
<protein>
    <recommendedName>
        <fullName evidence="3">Cyclin N-terminal domain-containing protein</fullName>
    </recommendedName>
</protein>
<dbReference type="InterPro" id="IPR012388">
    <property type="entry name" value="CABLES1/2"/>
</dbReference>
<accession>A0ABQ9EM11</accession>
<keyword evidence="2" id="KW-1185">Reference proteome</keyword>
<sequence>MATASMRIHKRRSRRRIAAVNFLSNISLDGTHKDTKYAMFNRKHHRLKHEMSIGECNSYNHEMNGECNVEESDENSPDEGTKLLLSKQSVSQHEVSVQVEPRVNINNSTDQNSKVPFPNNSSGRWRLMIVSRRKAPFVICSTVPYNKKSQFGKSDIYYEEVHKVRHSSGSKSVSSQEGLLFLGLSAISRVEDGQDISYSELLVPSKYRPVIKRVLSERGPINTELSVHIQEETGEVYDPALLDDPELHSGSYKTLLTFPSYMMLVNKTNRKLCAGACLILSAKLNDVKGLDLTKLIQQIEEQFRLHRKELLSFEFACLVALEFTLHTPDSVIYPHYQRLVYIS</sequence>
<dbReference type="InterPro" id="IPR036915">
    <property type="entry name" value="Cyclin-like_sf"/>
</dbReference>
<evidence type="ECO:0000313" key="1">
    <source>
        <dbReference type="EMBL" id="KAJ8305416.1"/>
    </source>
</evidence>
<dbReference type="SUPFAM" id="SSF47954">
    <property type="entry name" value="Cyclin-like"/>
    <property type="match status" value="1"/>
</dbReference>
<evidence type="ECO:0008006" key="3">
    <source>
        <dbReference type="Google" id="ProtNLM"/>
    </source>
</evidence>
<dbReference type="EMBL" id="JARBDR010000813">
    <property type="protein sequence ID" value="KAJ8305416.1"/>
    <property type="molecule type" value="Genomic_DNA"/>
</dbReference>
<gene>
    <name evidence="1" type="ORF">KUTeg_015961</name>
</gene>
<reference evidence="1 2" key="1">
    <citation type="submission" date="2022-12" db="EMBL/GenBank/DDBJ databases">
        <title>Chromosome-level genome of Tegillarca granosa.</title>
        <authorList>
            <person name="Kim J."/>
        </authorList>
    </citation>
    <scope>NUCLEOTIDE SEQUENCE [LARGE SCALE GENOMIC DNA]</scope>
    <source>
        <strain evidence="1">Teg-2019</strain>
        <tissue evidence="1">Adductor muscle</tissue>
    </source>
</reference>
<proteinExistence type="predicted"/>
<dbReference type="Proteomes" id="UP001217089">
    <property type="component" value="Unassembled WGS sequence"/>
</dbReference>
<comment type="caution">
    <text evidence="1">The sequence shown here is derived from an EMBL/GenBank/DDBJ whole genome shotgun (WGS) entry which is preliminary data.</text>
</comment>
<organism evidence="1 2">
    <name type="scientific">Tegillarca granosa</name>
    <name type="common">Malaysian cockle</name>
    <name type="synonym">Anadara granosa</name>
    <dbReference type="NCBI Taxonomy" id="220873"/>
    <lineage>
        <taxon>Eukaryota</taxon>
        <taxon>Metazoa</taxon>
        <taxon>Spiralia</taxon>
        <taxon>Lophotrochozoa</taxon>
        <taxon>Mollusca</taxon>
        <taxon>Bivalvia</taxon>
        <taxon>Autobranchia</taxon>
        <taxon>Pteriomorphia</taxon>
        <taxon>Arcoida</taxon>
        <taxon>Arcoidea</taxon>
        <taxon>Arcidae</taxon>
        <taxon>Tegillarca</taxon>
    </lineage>
</organism>
<dbReference type="PANTHER" id="PTHR22896">
    <property type="entry name" value="CDK5 AND ABL1 ENZYME SUBSTRATE 1"/>
    <property type="match status" value="1"/>
</dbReference>
<name>A0ABQ9EM11_TEGGR</name>
<dbReference type="PANTHER" id="PTHR22896:SF0">
    <property type="entry name" value="CYCLIN N-TERMINAL DOMAIN-CONTAINING PROTEIN"/>
    <property type="match status" value="1"/>
</dbReference>